<dbReference type="OrthoDB" id="447842at2759"/>
<gene>
    <name evidence="4" type="ORF">SPPG_05744</name>
</gene>
<sequence length="152" mass="17097">MHSVGPRVGVGVFVIRRSDGHILVGKRKGSHGEGTYQLPGGHLEFNESFESCALREVLEETGLAINNITFGTATNDPMPKDGKHYVTIFMIGECVDDVPSPKLLEPEKCEFWTFMPFEELVTMRPLFQPLISLIQTRSRFHPLKQSLEIRLA</sequence>
<dbReference type="GeneID" id="27689099"/>
<dbReference type="PANTHER" id="PTHR16099:SF5">
    <property type="entry name" value="NUCLEOTIDE TRIPHOSPHATE DIPHOSPHATASE NUDT15"/>
    <property type="match status" value="1"/>
</dbReference>
<keyword evidence="5" id="KW-1185">Reference proteome</keyword>
<dbReference type="GO" id="GO:0005829">
    <property type="term" value="C:cytosol"/>
    <property type="evidence" value="ECO:0007669"/>
    <property type="project" value="TreeGrafter"/>
</dbReference>
<dbReference type="STRING" id="645134.A0A0L0HC51"/>
<dbReference type="Gene3D" id="3.90.79.10">
    <property type="entry name" value="Nucleoside Triphosphate Pyrophosphohydrolase"/>
    <property type="match status" value="1"/>
</dbReference>
<evidence type="ECO:0000256" key="1">
    <source>
        <dbReference type="ARBA" id="ARBA00022801"/>
    </source>
</evidence>
<feature type="domain" description="Nudix hydrolase" evidence="3">
    <location>
        <begin position="5"/>
        <end position="137"/>
    </location>
</feature>
<dbReference type="PROSITE" id="PS00893">
    <property type="entry name" value="NUDIX_BOX"/>
    <property type="match status" value="1"/>
</dbReference>
<dbReference type="eggNOG" id="ENOG502S3YT">
    <property type="taxonomic scope" value="Eukaryota"/>
</dbReference>
<keyword evidence="1 2" id="KW-0378">Hydrolase</keyword>
<dbReference type="Proteomes" id="UP000053201">
    <property type="component" value="Unassembled WGS sequence"/>
</dbReference>
<name>A0A0L0HC51_SPIPD</name>
<dbReference type="InterPro" id="IPR020476">
    <property type="entry name" value="Nudix_hydrolase"/>
</dbReference>
<dbReference type="EMBL" id="KQ257459">
    <property type="protein sequence ID" value="KNC98762.1"/>
    <property type="molecule type" value="Genomic_DNA"/>
</dbReference>
<proteinExistence type="inferred from homology"/>
<organism evidence="4 5">
    <name type="scientific">Spizellomyces punctatus (strain DAOM BR117)</name>
    <dbReference type="NCBI Taxonomy" id="645134"/>
    <lineage>
        <taxon>Eukaryota</taxon>
        <taxon>Fungi</taxon>
        <taxon>Fungi incertae sedis</taxon>
        <taxon>Chytridiomycota</taxon>
        <taxon>Chytridiomycota incertae sedis</taxon>
        <taxon>Chytridiomycetes</taxon>
        <taxon>Spizellomycetales</taxon>
        <taxon>Spizellomycetaceae</taxon>
        <taxon>Spizellomyces</taxon>
    </lineage>
</organism>
<dbReference type="FunFam" id="3.90.79.10:FF:000060">
    <property type="entry name" value="Nudix hydrolase 1"/>
    <property type="match status" value="1"/>
</dbReference>
<dbReference type="PRINTS" id="PR00502">
    <property type="entry name" value="NUDIXFAMILY"/>
</dbReference>
<comment type="similarity">
    <text evidence="2">Belongs to the Nudix hydrolase family.</text>
</comment>
<evidence type="ECO:0000259" key="3">
    <source>
        <dbReference type="PROSITE" id="PS51462"/>
    </source>
</evidence>
<reference evidence="4 5" key="1">
    <citation type="submission" date="2009-08" db="EMBL/GenBank/DDBJ databases">
        <title>The Genome Sequence of Spizellomyces punctatus strain DAOM BR117.</title>
        <authorList>
            <consortium name="The Broad Institute Genome Sequencing Platform"/>
            <person name="Russ C."/>
            <person name="Cuomo C."/>
            <person name="Shea T."/>
            <person name="Young S.K."/>
            <person name="Zeng Q."/>
            <person name="Koehrsen M."/>
            <person name="Haas B."/>
            <person name="Borodovsky M."/>
            <person name="Guigo R."/>
            <person name="Alvarado L."/>
            <person name="Berlin A."/>
            <person name="Bochicchio J."/>
            <person name="Borenstein D."/>
            <person name="Chapman S."/>
            <person name="Chen Z."/>
            <person name="Engels R."/>
            <person name="Freedman E."/>
            <person name="Gellesch M."/>
            <person name="Goldberg J."/>
            <person name="Griggs A."/>
            <person name="Gujja S."/>
            <person name="Heiman D."/>
            <person name="Hepburn T."/>
            <person name="Howarth C."/>
            <person name="Jen D."/>
            <person name="Larson L."/>
            <person name="Lewis B."/>
            <person name="Mehta T."/>
            <person name="Park D."/>
            <person name="Pearson M."/>
            <person name="Roberts A."/>
            <person name="Saif S."/>
            <person name="Shenoy N."/>
            <person name="Sisk P."/>
            <person name="Stolte C."/>
            <person name="Sykes S."/>
            <person name="Thomson T."/>
            <person name="Walk T."/>
            <person name="White J."/>
            <person name="Yandava C."/>
            <person name="Burger G."/>
            <person name="Gray M.W."/>
            <person name="Holland P.W.H."/>
            <person name="King N."/>
            <person name="Lang F.B.F."/>
            <person name="Roger A.J."/>
            <person name="Ruiz-Trillo I."/>
            <person name="Lander E."/>
            <person name="Nusbaum C."/>
        </authorList>
    </citation>
    <scope>NUCLEOTIDE SEQUENCE [LARGE SCALE GENOMIC DNA]</scope>
    <source>
        <strain evidence="4 5">DAOM BR117</strain>
    </source>
</reference>
<dbReference type="Pfam" id="PF00293">
    <property type="entry name" value="NUDIX"/>
    <property type="match status" value="1"/>
</dbReference>
<evidence type="ECO:0000256" key="2">
    <source>
        <dbReference type="RuleBase" id="RU003476"/>
    </source>
</evidence>
<dbReference type="PROSITE" id="PS51462">
    <property type="entry name" value="NUDIX"/>
    <property type="match status" value="1"/>
</dbReference>
<dbReference type="AlphaFoldDB" id="A0A0L0HC51"/>
<evidence type="ECO:0000313" key="4">
    <source>
        <dbReference type="EMBL" id="KNC98762.1"/>
    </source>
</evidence>
<protein>
    <recommendedName>
        <fullName evidence="3">Nudix hydrolase domain-containing protein</fullName>
    </recommendedName>
</protein>
<dbReference type="CDD" id="cd04678">
    <property type="entry name" value="NUDIX_MTH2_Nudt15"/>
    <property type="match status" value="1"/>
</dbReference>
<dbReference type="PANTHER" id="PTHR16099">
    <property type="entry name" value="8-OXO-DGTP DIPHOSPHATES NUDT15"/>
    <property type="match status" value="1"/>
</dbReference>
<dbReference type="OMA" id="HFEASRN"/>
<dbReference type="InParanoid" id="A0A0L0HC51"/>
<dbReference type="SUPFAM" id="SSF55811">
    <property type="entry name" value="Nudix"/>
    <property type="match status" value="1"/>
</dbReference>
<accession>A0A0L0HC51</accession>
<dbReference type="VEuPathDB" id="FungiDB:SPPG_05744"/>
<dbReference type="InterPro" id="IPR000086">
    <property type="entry name" value="NUDIX_hydrolase_dom"/>
</dbReference>
<dbReference type="GO" id="GO:0006203">
    <property type="term" value="P:dGTP catabolic process"/>
    <property type="evidence" value="ECO:0007669"/>
    <property type="project" value="TreeGrafter"/>
</dbReference>
<dbReference type="GO" id="GO:0035539">
    <property type="term" value="F:8-oxo-7,8-dihydrodeoxyguanosine triphosphate pyrophosphatase activity"/>
    <property type="evidence" value="ECO:0007669"/>
    <property type="project" value="TreeGrafter"/>
</dbReference>
<dbReference type="InterPro" id="IPR015797">
    <property type="entry name" value="NUDIX_hydrolase-like_dom_sf"/>
</dbReference>
<dbReference type="InterPro" id="IPR020084">
    <property type="entry name" value="NUDIX_hydrolase_CS"/>
</dbReference>
<evidence type="ECO:0000313" key="5">
    <source>
        <dbReference type="Proteomes" id="UP000053201"/>
    </source>
</evidence>
<dbReference type="RefSeq" id="XP_016606802.1">
    <property type="nucleotide sequence ID" value="XM_016753953.1"/>
</dbReference>